<dbReference type="GO" id="GO:0003723">
    <property type="term" value="F:RNA binding"/>
    <property type="evidence" value="ECO:0007669"/>
    <property type="project" value="UniProtKB-UniRule"/>
</dbReference>
<dbReference type="InterPro" id="IPR035979">
    <property type="entry name" value="RBD_domain_sf"/>
</dbReference>
<dbReference type="PROSITE" id="PS50102">
    <property type="entry name" value="RRM"/>
    <property type="match status" value="1"/>
</dbReference>
<name>A0AAN9MDG8_PHACN</name>
<dbReference type="CDD" id="cd21618">
    <property type="entry name" value="RRM_AtNSRA_like"/>
    <property type="match status" value="1"/>
</dbReference>
<dbReference type="PANTHER" id="PTHR10501">
    <property type="entry name" value="U1 SMALL NUCLEAR RIBONUCLEOPROTEIN A/U2 SMALL NUCLEAR RIBONUCLEOPROTEIN B"/>
    <property type="match status" value="1"/>
</dbReference>
<dbReference type="SUPFAM" id="SSF54928">
    <property type="entry name" value="RNA-binding domain, RBD"/>
    <property type="match status" value="1"/>
</dbReference>
<organism evidence="4 5">
    <name type="scientific">Phaseolus coccineus</name>
    <name type="common">Scarlet runner bean</name>
    <name type="synonym">Phaseolus multiflorus</name>
    <dbReference type="NCBI Taxonomy" id="3886"/>
    <lineage>
        <taxon>Eukaryota</taxon>
        <taxon>Viridiplantae</taxon>
        <taxon>Streptophyta</taxon>
        <taxon>Embryophyta</taxon>
        <taxon>Tracheophyta</taxon>
        <taxon>Spermatophyta</taxon>
        <taxon>Magnoliopsida</taxon>
        <taxon>eudicotyledons</taxon>
        <taxon>Gunneridae</taxon>
        <taxon>Pentapetalae</taxon>
        <taxon>rosids</taxon>
        <taxon>fabids</taxon>
        <taxon>Fabales</taxon>
        <taxon>Fabaceae</taxon>
        <taxon>Papilionoideae</taxon>
        <taxon>50 kb inversion clade</taxon>
        <taxon>NPAAA clade</taxon>
        <taxon>indigoferoid/millettioid clade</taxon>
        <taxon>Phaseoleae</taxon>
        <taxon>Phaseolus</taxon>
    </lineage>
</organism>
<reference evidence="4 5" key="1">
    <citation type="submission" date="2024-01" db="EMBL/GenBank/DDBJ databases">
        <title>The genomes of 5 underutilized Papilionoideae crops provide insights into root nodulation and disease resistanc.</title>
        <authorList>
            <person name="Jiang F."/>
        </authorList>
    </citation>
    <scope>NUCLEOTIDE SEQUENCE [LARGE SCALE GENOMIC DNA]</scope>
    <source>
        <strain evidence="4">JINMINGXINNONG_FW02</strain>
        <tissue evidence="4">Leaves</tissue>
    </source>
</reference>
<dbReference type="InterPro" id="IPR012677">
    <property type="entry name" value="Nucleotide-bd_a/b_plait_sf"/>
</dbReference>
<gene>
    <name evidence="4" type="ORF">VNO80_17968</name>
</gene>
<dbReference type="SMART" id="SM00360">
    <property type="entry name" value="RRM"/>
    <property type="match status" value="1"/>
</dbReference>
<dbReference type="EMBL" id="JAYMYR010000007">
    <property type="protein sequence ID" value="KAK7352546.1"/>
    <property type="molecule type" value="Genomic_DNA"/>
</dbReference>
<keyword evidence="1 2" id="KW-0694">RNA-binding</keyword>
<dbReference type="InterPro" id="IPR000504">
    <property type="entry name" value="RRM_dom"/>
</dbReference>
<accession>A0AAN9MDG8</accession>
<evidence type="ECO:0000313" key="5">
    <source>
        <dbReference type="Proteomes" id="UP001374584"/>
    </source>
</evidence>
<evidence type="ECO:0000313" key="4">
    <source>
        <dbReference type="EMBL" id="KAK7352546.1"/>
    </source>
</evidence>
<evidence type="ECO:0000259" key="3">
    <source>
        <dbReference type="PROSITE" id="PS50102"/>
    </source>
</evidence>
<sequence>MLLRRNCLTVNTRKGSICPLYFIHIFSFFPLWPKRGERVSMADPYYSYGAPAAAEGASIARTSFAGYIPTEPSNSTELRGIGSDYLQRDIGLFYSADDTLGSRVHSEPVKGYAPLADPELTKKRDMAPLGISHGVSDVNSKRASSKSSYDGLPAADSNILFVGGLPNNCTRREVGHLFRPFIGYKDIRVVHKEPRRSGDKAVTLCFVEFVDSKCALTALEALQGYKFDDKLPDSPTLKIQFAHFPFRPPSEHGNSLTA</sequence>
<dbReference type="Pfam" id="PF00076">
    <property type="entry name" value="RRM_1"/>
    <property type="match status" value="1"/>
</dbReference>
<proteinExistence type="predicted"/>
<evidence type="ECO:0000256" key="1">
    <source>
        <dbReference type="ARBA" id="ARBA00022884"/>
    </source>
</evidence>
<evidence type="ECO:0000256" key="2">
    <source>
        <dbReference type="PROSITE-ProRule" id="PRU00176"/>
    </source>
</evidence>
<keyword evidence="5" id="KW-1185">Reference proteome</keyword>
<feature type="domain" description="RRM" evidence="3">
    <location>
        <begin position="158"/>
        <end position="244"/>
    </location>
</feature>
<protein>
    <recommendedName>
        <fullName evidence="3">RRM domain-containing protein</fullName>
    </recommendedName>
</protein>
<dbReference type="AlphaFoldDB" id="A0AAN9MDG8"/>
<dbReference type="Proteomes" id="UP001374584">
    <property type="component" value="Unassembled WGS sequence"/>
</dbReference>
<dbReference type="Gene3D" id="3.30.70.330">
    <property type="match status" value="1"/>
</dbReference>
<comment type="caution">
    <text evidence="4">The sequence shown here is derived from an EMBL/GenBank/DDBJ whole genome shotgun (WGS) entry which is preliminary data.</text>
</comment>